<keyword evidence="4" id="KW-0804">Transcription</keyword>
<accession>A0A7C9FD27</accession>
<proteinExistence type="inferred from homology"/>
<dbReference type="GO" id="GO:0003677">
    <property type="term" value="F:DNA binding"/>
    <property type="evidence" value="ECO:0007669"/>
    <property type="project" value="InterPro"/>
</dbReference>
<dbReference type="InterPro" id="IPR036388">
    <property type="entry name" value="WH-like_DNA-bd_sf"/>
</dbReference>
<dbReference type="GO" id="GO:0016987">
    <property type="term" value="F:sigma factor activity"/>
    <property type="evidence" value="ECO:0007669"/>
    <property type="project" value="UniProtKB-KW"/>
</dbReference>
<keyword evidence="2" id="KW-0805">Transcription regulation</keyword>
<dbReference type="InterPro" id="IPR013249">
    <property type="entry name" value="RNA_pol_sigma70_r4_t2"/>
</dbReference>
<dbReference type="AlphaFoldDB" id="A0A7C9FD27"/>
<dbReference type="Gene3D" id="1.10.1740.10">
    <property type="match status" value="1"/>
</dbReference>
<comment type="similarity">
    <text evidence="1">Belongs to the sigma-70 factor family. ECF subfamily.</text>
</comment>
<evidence type="ECO:0000313" key="8">
    <source>
        <dbReference type="Proteomes" id="UP000479293"/>
    </source>
</evidence>
<dbReference type="RefSeq" id="WP_152760445.1">
    <property type="nucleotide sequence ID" value="NZ_WHLY01000002.1"/>
</dbReference>
<evidence type="ECO:0000256" key="4">
    <source>
        <dbReference type="ARBA" id="ARBA00023163"/>
    </source>
</evidence>
<feature type="domain" description="RNA polymerase sigma-70 region 2" evidence="5">
    <location>
        <begin position="23"/>
        <end position="89"/>
    </location>
</feature>
<comment type="caution">
    <text evidence="7">The sequence shown here is derived from an EMBL/GenBank/DDBJ whole genome shotgun (WGS) entry which is preliminary data.</text>
</comment>
<dbReference type="Gene3D" id="1.10.10.10">
    <property type="entry name" value="Winged helix-like DNA-binding domain superfamily/Winged helix DNA-binding domain"/>
    <property type="match status" value="1"/>
</dbReference>
<dbReference type="Pfam" id="PF04542">
    <property type="entry name" value="Sigma70_r2"/>
    <property type="match status" value="1"/>
</dbReference>
<evidence type="ECO:0000259" key="6">
    <source>
        <dbReference type="Pfam" id="PF08281"/>
    </source>
</evidence>
<dbReference type="PANTHER" id="PTHR43133">
    <property type="entry name" value="RNA POLYMERASE ECF-TYPE SIGMA FACTO"/>
    <property type="match status" value="1"/>
</dbReference>
<evidence type="ECO:0000256" key="3">
    <source>
        <dbReference type="ARBA" id="ARBA00023082"/>
    </source>
</evidence>
<dbReference type="InterPro" id="IPR014284">
    <property type="entry name" value="RNA_pol_sigma-70_dom"/>
</dbReference>
<feature type="domain" description="RNA polymerase sigma factor 70 region 4 type 2" evidence="6">
    <location>
        <begin position="117"/>
        <end position="166"/>
    </location>
</feature>
<dbReference type="InterPro" id="IPR039425">
    <property type="entry name" value="RNA_pol_sigma-70-like"/>
</dbReference>
<evidence type="ECO:0000259" key="5">
    <source>
        <dbReference type="Pfam" id="PF04542"/>
    </source>
</evidence>
<dbReference type="InterPro" id="IPR013325">
    <property type="entry name" value="RNA_pol_sigma_r2"/>
</dbReference>
<dbReference type="SUPFAM" id="SSF88659">
    <property type="entry name" value="Sigma3 and sigma4 domains of RNA polymerase sigma factors"/>
    <property type="match status" value="1"/>
</dbReference>
<dbReference type="InterPro" id="IPR007627">
    <property type="entry name" value="RNA_pol_sigma70_r2"/>
</dbReference>
<keyword evidence="8" id="KW-1185">Reference proteome</keyword>
<evidence type="ECO:0000256" key="2">
    <source>
        <dbReference type="ARBA" id="ARBA00023015"/>
    </source>
</evidence>
<dbReference type="Pfam" id="PF08281">
    <property type="entry name" value="Sigma70_r4_2"/>
    <property type="match status" value="1"/>
</dbReference>
<evidence type="ECO:0000313" key="7">
    <source>
        <dbReference type="EMBL" id="MPR34327.1"/>
    </source>
</evidence>
<protein>
    <submittedName>
        <fullName evidence="7">Sigma-70 family RNA polymerase sigma factor</fullName>
    </submittedName>
</protein>
<dbReference type="InterPro" id="IPR013324">
    <property type="entry name" value="RNA_pol_sigma_r3/r4-like"/>
</dbReference>
<dbReference type="Proteomes" id="UP000479293">
    <property type="component" value="Unassembled WGS sequence"/>
</dbReference>
<dbReference type="CDD" id="cd06171">
    <property type="entry name" value="Sigma70_r4"/>
    <property type="match status" value="1"/>
</dbReference>
<dbReference type="SUPFAM" id="SSF88946">
    <property type="entry name" value="Sigma2 domain of RNA polymerase sigma factors"/>
    <property type="match status" value="1"/>
</dbReference>
<gene>
    <name evidence="7" type="ORF">GBK04_13415</name>
</gene>
<sequence>MIENEQELVNGCRRRDRLAQKRLYDTFGGKMFALCLRYVKNRADAEDVLQEAFIKIYENIDAFRGDAPLQYWIKSIVVNTALKHIRKQKYMVELDEVHTYDNQVAGPEFTLAGFQMQQLMEMIHELPPGCQTVFNLYAIEGYQHNEIAELMGISEGTSKSQYSRARGLLQQKLNKEQRFDNESIRKPQI</sequence>
<evidence type="ECO:0000256" key="1">
    <source>
        <dbReference type="ARBA" id="ARBA00010641"/>
    </source>
</evidence>
<dbReference type="PANTHER" id="PTHR43133:SF46">
    <property type="entry name" value="RNA POLYMERASE SIGMA-70 FACTOR ECF SUBFAMILY"/>
    <property type="match status" value="1"/>
</dbReference>
<dbReference type="NCBIfam" id="TIGR02937">
    <property type="entry name" value="sigma70-ECF"/>
    <property type="match status" value="1"/>
</dbReference>
<dbReference type="GO" id="GO:0006352">
    <property type="term" value="P:DNA-templated transcription initiation"/>
    <property type="evidence" value="ECO:0007669"/>
    <property type="project" value="InterPro"/>
</dbReference>
<organism evidence="7 8">
    <name type="scientific">Salmonirosea aquatica</name>
    <dbReference type="NCBI Taxonomy" id="2654236"/>
    <lineage>
        <taxon>Bacteria</taxon>
        <taxon>Pseudomonadati</taxon>
        <taxon>Bacteroidota</taxon>
        <taxon>Cytophagia</taxon>
        <taxon>Cytophagales</taxon>
        <taxon>Spirosomataceae</taxon>
        <taxon>Salmonirosea</taxon>
    </lineage>
</organism>
<name>A0A7C9FD27_9BACT</name>
<reference evidence="7 8" key="1">
    <citation type="submission" date="2019-10" db="EMBL/GenBank/DDBJ databases">
        <title>Draft Genome Sequence of Cytophagaceae sp. SJW1-29.</title>
        <authorList>
            <person name="Choi A."/>
        </authorList>
    </citation>
    <scope>NUCLEOTIDE SEQUENCE [LARGE SCALE GENOMIC DNA]</scope>
    <source>
        <strain evidence="7 8">SJW1-29</strain>
    </source>
</reference>
<dbReference type="EMBL" id="WHLY01000002">
    <property type="protein sequence ID" value="MPR34327.1"/>
    <property type="molecule type" value="Genomic_DNA"/>
</dbReference>
<keyword evidence="3" id="KW-0731">Sigma factor</keyword>